<dbReference type="SMART" id="SM00406">
    <property type="entry name" value="IGv"/>
    <property type="match status" value="1"/>
</dbReference>
<dbReference type="SUPFAM" id="SSF48726">
    <property type="entry name" value="Immunoglobulin"/>
    <property type="match status" value="1"/>
</dbReference>
<dbReference type="InterPro" id="IPR050199">
    <property type="entry name" value="IgHV"/>
</dbReference>
<keyword evidence="1" id="KW-0391">Immunity</keyword>
<proteinExistence type="predicted"/>
<dbReference type="Gene3D" id="2.60.40.10">
    <property type="entry name" value="Immunoglobulins"/>
    <property type="match status" value="2"/>
</dbReference>
<dbReference type="InterPro" id="IPR013106">
    <property type="entry name" value="Ig_V-set"/>
</dbReference>
<organism evidence="5 6">
    <name type="scientific">Maylandia zebra</name>
    <name type="common">zebra mbuna</name>
    <dbReference type="NCBI Taxonomy" id="106582"/>
    <lineage>
        <taxon>Eukaryota</taxon>
        <taxon>Metazoa</taxon>
        <taxon>Chordata</taxon>
        <taxon>Craniata</taxon>
        <taxon>Vertebrata</taxon>
        <taxon>Euteleostomi</taxon>
        <taxon>Actinopterygii</taxon>
        <taxon>Neopterygii</taxon>
        <taxon>Teleostei</taxon>
        <taxon>Neoteleostei</taxon>
        <taxon>Acanthomorphata</taxon>
        <taxon>Ovalentaria</taxon>
        <taxon>Cichlomorphae</taxon>
        <taxon>Cichliformes</taxon>
        <taxon>Cichlidae</taxon>
        <taxon>African cichlids</taxon>
        <taxon>Pseudocrenilabrinae</taxon>
        <taxon>Haplochromini</taxon>
        <taxon>Maylandia</taxon>
        <taxon>Maylandia zebra complex</taxon>
    </lineage>
</organism>
<evidence type="ECO:0000259" key="4">
    <source>
        <dbReference type="PROSITE" id="PS50835"/>
    </source>
</evidence>
<evidence type="ECO:0000313" key="6">
    <source>
        <dbReference type="Proteomes" id="UP000265160"/>
    </source>
</evidence>
<keyword evidence="3" id="KW-1280">Immunoglobulin</keyword>
<accession>A0A3P9CUE7</accession>
<dbReference type="InterPro" id="IPR013783">
    <property type="entry name" value="Ig-like_fold"/>
</dbReference>
<evidence type="ECO:0000313" key="5">
    <source>
        <dbReference type="Ensembl" id="ENSMZEP00005025684.1"/>
    </source>
</evidence>
<dbReference type="PROSITE" id="PS50835">
    <property type="entry name" value="IG_LIKE"/>
    <property type="match status" value="1"/>
</dbReference>
<dbReference type="AlphaFoldDB" id="A0A3P9CUE7"/>
<dbReference type="STRING" id="106582.ENSMZEP00005025684"/>
<dbReference type="GO" id="GO:0019814">
    <property type="term" value="C:immunoglobulin complex"/>
    <property type="evidence" value="ECO:0007669"/>
    <property type="project" value="UniProtKB-KW"/>
</dbReference>
<dbReference type="GeneTree" id="ENSGT01150000286938"/>
<dbReference type="GO" id="GO:0002250">
    <property type="term" value="P:adaptive immune response"/>
    <property type="evidence" value="ECO:0007669"/>
    <property type="project" value="UniProtKB-KW"/>
</dbReference>
<name>A0A3P9CUE7_9CICH</name>
<keyword evidence="6" id="KW-1185">Reference proteome</keyword>
<dbReference type="Proteomes" id="UP000265160">
    <property type="component" value="Unplaced"/>
</dbReference>
<evidence type="ECO:0000256" key="2">
    <source>
        <dbReference type="ARBA" id="ARBA00023130"/>
    </source>
</evidence>
<reference evidence="5" key="2">
    <citation type="submission" date="2025-09" db="UniProtKB">
        <authorList>
            <consortium name="Ensembl"/>
        </authorList>
    </citation>
    <scope>IDENTIFICATION</scope>
</reference>
<dbReference type="GO" id="GO:0005576">
    <property type="term" value="C:extracellular region"/>
    <property type="evidence" value="ECO:0007669"/>
    <property type="project" value="UniProtKB-ARBA"/>
</dbReference>
<dbReference type="Ensembl" id="ENSMZET00005026517.1">
    <property type="protein sequence ID" value="ENSMZEP00005025684.1"/>
    <property type="gene ID" value="ENSMZEG00005019168.1"/>
</dbReference>
<sequence length="101" mass="11400">MAVLALFVSSCVQGQSIKESEPAVKRHGELHRLTCTISGFSFRGSVWNWIRQAPGKGLEWIDYIDTASTPIYYSHNVYVQMNNLKTEDTAVYYCAKGYTVT</sequence>
<dbReference type="InterPro" id="IPR036179">
    <property type="entry name" value="Ig-like_dom_sf"/>
</dbReference>
<keyword evidence="2" id="KW-1064">Adaptive immunity</keyword>
<dbReference type="PANTHER" id="PTHR23266">
    <property type="entry name" value="IMMUNOGLOBULIN HEAVY CHAIN"/>
    <property type="match status" value="1"/>
</dbReference>
<evidence type="ECO:0000256" key="1">
    <source>
        <dbReference type="ARBA" id="ARBA00022859"/>
    </source>
</evidence>
<feature type="domain" description="Ig-like" evidence="4">
    <location>
        <begin position="28"/>
        <end position="101"/>
    </location>
</feature>
<protein>
    <recommendedName>
        <fullName evidence="4">Ig-like domain-containing protein</fullName>
    </recommendedName>
</protein>
<evidence type="ECO:0000256" key="3">
    <source>
        <dbReference type="ARBA" id="ARBA00043265"/>
    </source>
</evidence>
<reference evidence="5" key="1">
    <citation type="submission" date="2025-08" db="UniProtKB">
        <authorList>
            <consortium name="Ensembl"/>
        </authorList>
    </citation>
    <scope>IDENTIFICATION</scope>
</reference>
<dbReference type="InterPro" id="IPR007110">
    <property type="entry name" value="Ig-like_dom"/>
</dbReference>